<evidence type="ECO:0000256" key="9">
    <source>
        <dbReference type="SAM" id="Phobius"/>
    </source>
</evidence>
<dbReference type="EMBL" id="CP021641">
    <property type="protein sequence ID" value="ASR91294.1"/>
    <property type="molecule type" value="Genomic_DNA"/>
</dbReference>
<dbReference type="GO" id="GO:0022857">
    <property type="term" value="F:transmembrane transporter activity"/>
    <property type="evidence" value="ECO:0007669"/>
    <property type="project" value="InterPro"/>
</dbReference>
<keyword evidence="5" id="KW-0029">Amino-acid transport</keyword>
<evidence type="ECO:0000256" key="5">
    <source>
        <dbReference type="ARBA" id="ARBA00022970"/>
    </source>
</evidence>
<dbReference type="Proteomes" id="UP000245216">
    <property type="component" value="Unassembled WGS sequence"/>
</dbReference>
<dbReference type="GO" id="GO:0005886">
    <property type="term" value="C:plasma membrane"/>
    <property type="evidence" value="ECO:0007669"/>
    <property type="project" value="UniProtKB-SubCell"/>
</dbReference>
<dbReference type="EMBL" id="QEXO01000005">
    <property type="protein sequence ID" value="PWE12628.1"/>
    <property type="molecule type" value="Genomic_DNA"/>
</dbReference>
<evidence type="ECO:0000256" key="2">
    <source>
        <dbReference type="ARBA" id="ARBA00022448"/>
    </source>
</evidence>
<reference evidence="10 13" key="1">
    <citation type="submission" date="2017-05" db="EMBL/GenBank/DDBJ databases">
        <authorList>
            <person name="Qiu J.G."/>
            <person name="He J."/>
        </authorList>
    </citation>
    <scope>NUCLEOTIDE SEQUENCE [LARGE SCALE GENOMIC DNA]</scope>
    <source>
        <strain evidence="10 13">JQ135</strain>
    </source>
</reference>
<dbReference type="PANTHER" id="PTHR11795">
    <property type="entry name" value="BRANCHED-CHAIN AMINO ACID TRANSPORT SYSTEM PERMEASE PROTEIN LIVH"/>
    <property type="match status" value="1"/>
</dbReference>
<dbReference type="EMBL" id="CP095873">
    <property type="protein sequence ID" value="UPL21482.1"/>
    <property type="molecule type" value="Genomic_DNA"/>
</dbReference>
<sequence length="291" mass="30740">MFDLLLQFIANGLVNGTFYALSALGLTLIFGLMRLVNFAHGEFYMIGGLLGWLVTQQLELNFFVGLALVMVIVAVFGWLLDRFLIARIRDKGPEPGILLTIGLSIFLTNTALMIVGTAPLKVVAPVPNTPLFLGPIFITEVRVFAIGMSIAAIVGARLLIQKTRLGKAMRATFQDSTAASLVGINTATIYASTFALGVVLAATSGMLLSSIYVAQASIGGLISLKAFVVVILGGMGNFGGAILGGLILGVAEALWGGYVQTGTADMVGFALVILILFFRPYGLFSVRAERA</sequence>
<gene>
    <name evidence="10" type="ORF">AFA_18540</name>
    <name evidence="11" type="ORF">DF183_17805</name>
    <name evidence="12" type="ORF">MXF72_19205</name>
</gene>
<dbReference type="KEGG" id="afa:UZ73_10810"/>
<evidence type="ECO:0000313" key="14">
    <source>
        <dbReference type="Proteomes" id="UP000245216"/>
    </source>
</evidence>
<dbReference type="eggNOG" id="COG0559">
    <property type="taxonomic scope" value="Bacteria"/>
</dbReference>
<keyword evidence="2" id="KW-0813">Transport</keyword>
<evidence type="ECO:0000256" key="4">
    <source>
        <dbReference type="ARBA" id="ARBA00022692"/>
    </source>
</evidence>
<keyword evidence="3" id="KW-1003">Cell membrane</keyword>
<dbReference type="Proteomes" id="UP000830925">
    <property type="component" value="Chromosome"/>
</dbReference>
<evidence type="ECO:0000313" key="13">
    <source>
        <dbReference type="Proteomes" id="UP000214561"/>
    </source>
</evidence>
<protein>
    <submittedName>
        <fullName evidence="11">Branched-chain amino acid ABC transporter permease</fullName>
    </submittedName>
</protein>
<dbReference type="InterPro" id="IPR052157">
    <property type="entry name" value="BCAA_transport_permease"/>
</dbReference>
<feature type="transmembrane region" description="Helical" evidence="9">
    <location>
        <begin position="257"/>
        <end position="278"/>
    </location>
</feature>
<dbReference type="PANTHER" id="PTHR11795:SF452">
    <property type="entry name" value="ABC TRANSPORTER PERMEASE PROTEIN"/>
    <property type="match status" value="1"/>
</dbReference>
<proteinExistence type="inferred from homology"/>
<dbReference type="InterPro" id="IPR001851">
    <property type="entry name" value="ABC_transp_permease"/>
</dbReference>
<dbReference type="CDD" id="cd06582">
    <property type="entry name" value="TM_PBP1_LivH_like"/>
    <property type="match status" value="1"/>
</dbReference>
<dbReference type="RefSeq" id="WP_035269511.1">
    <property type="nucleotide sequence ID" value="NZ_CAXOJJ010000054.1"/>
</dbReference>
<organism evidence="11 14">
    <name type="scientific">Alcaligenes faecalis</name>
    <dbReference type="NCBI Taxonomy" id="511"/>
    <lineage>
        <taxon>Bacteria</taxon>
        <taxon>Pseudomonadati</taxon>
        <taxon>Pseudomonadota</taxon>
        <taxon>Betaproteobacteria</taxon>
        <taxon>Burkholderiales</taxon>
        <taxon>Alcaligenaceae</taxon>
        <taxon>Alcaligenes</taxon>
    </lineage>
</organism>
<keyword evidence="6 9" id="KW-1133">Transmembrane helix</keyword>
<dbReference type="Proteomes" id="UP000214561">
    <property type="component" value="Chromosome"/>
</dbReference>
<keyword evidence="4 9" id="KW-0812">Transmembrane</keyword>
<dbReference type="Pfam" id="PF02653">
    <property type="entry name" value="BPD_transp_2"/>
    <property type="match status" value="1"/>
</dbReference>
<evidence type="ECO:0000313" key="10">
    <source>
        <dbReference type="EMBL" id="ASR91294.1"/>
    </source>
</evidence>
<dbReference type="GO" id="GO:0006865">
    <property type="term" value="P:amino acid transport"/>
    <property type="evidence" value="ECO:0007669"/>
    <property type="project" value="UniProtKB-KW"/>
</dbReference>
<feature type="transmembrane region" description="Helical" evidence="9">
    <location>
        <begin position="96"/>
        <end position="116"/>
    </location>
</feature>
<feature type="transmembrane region" description="Helical" evidence="9">
    <location>
        <begin position="226"/>
        <end position="251"/>
    </location>
</feature>
<reference evidence="12" key="4">
    <citation type="submission" date="2022-04" db="EMBL/GenBank/DDBJ databases">
        <title>Genomic mining of Alcaligenes faecalis D334 producing ectoin and derivatives.</title>
        <authorList>
            <person name="Doan V.T."/>
            <person name="Quach N.T."/>
            <person name="Vu T.-H.-N."/>
            <person name="Phi Q.-T."/>
        </authorList>
    </citation>
    <scope>NUCLEOTIDE SEQUENCE</scope>
    <source>
        <strain evidence="12">D334</strain>
    </source>
</reference>
<evidence type="ECO:0000256" key="1">
    <source>
        <dbReference type="ARBA" id="ARBA00004651"/>
    </source>
</evidence>
<name>A0A0A2N5R1_ALCFA</name>
<dbReference type="GeneID" id="96776712"/>
<evidence type="ECO:0000256" key="3">
    <source>
        <dbReference type="ARBA" id="ARBA00022475"/>
    </source>
</evidence>
<keyword evidence="7 9" id="KW-0472">Membrane</keyword>
<reference evidence="11 14" key="3">
    <citation type="submission" date="2018-05" db="EMBL/GenBank/DDBJ databases">
        <authorList>
            <person name="Lanie J.A."/>
            <person name="Ng W.-L."/>
            <person name="Kazmierczak K.M."/>
            <person name="Andrzejewski T.M."/>
            <person name="Davidsen T.M."/>
            <person name="Wayne K.J."/>
            <person name="Tettelin H."/>
            <person name="Glass J.I."/>
            <person name="Rusch D."/>
            <person name="Podicherti R."/>
            <person name="Tsui H.-C.T."/>
            <person name="Winkler M.E."/>
        </authorList>
    </citation>
    <scope>NUCLEOTIDE SEQUENCE [LARGE SCALE GENOMIC DNA]</scope>
    <source>
        <strain evidence="11 14">YBY</strain>
    </source>
</reference>
<reference evidence="11 14" key="2">
    <citation type="submission" date="2018-05" db="EMBL/GenBank/DDBJ databases">
        <title>Genome Sequence of an Efficient Indole-Degrading Bacterium, Alcaligenes sp.YBY.</title>
        <authorList>
            <person name="Yang B."/>
        </authorList>
    </citation>
    <scope>NUCLEOTIDE SEQUENCE [LARGE SCALE GENOMIC DNA]</scope>
    <source>
        <strain evidence="11 14">YBY</strain>
    </source>
</reference>
<dbReference type="KEGG" id="afq:AFA_18540"/>
<accession>A0A0A2N5R1</accession>
<dbReference type="AlphaFoldDB" id="A0A0A2N5R1"/>
<evidence type="ECO:0000256" key="7">
    <source>
        <dbReference type="ARBA" id="ARBA00023136"/>
    </source>
</evidence>
<evidence type="ECO:0000256" key="6">
    <source>
        <dbReference type="ARBA" id="ARBA00022989"/>
    </source>
</evidence>
<evidence type="ECO:0000313" key="11">
    <source>
        <dbReference type="EMBL" id="PWE12628.1"/>
    </source>
</evidence>
<feature type="transmembrane region" description="Helical" evidence="9">
    <location>
        <begin position="60"/>
        <end position="84"/>
    </location>
</feature>
<dbReference type="STRING" id="511.UZ73_10810"/>
<comment type="subcellular location">
    <subcellularLocation>
        <location evidence="1">Cell membrane</location>
        <topology evidence="1">Multi-pass membrane protein</topology>
    </subcellularLocation>
</comment>
<feature type="transmembrane region" description="Helical" evidence="9">
    <location>
        <begin position="136"/>
        <end position="160"/>
    </location>
</feature>
<evidence type="ECO:0000256" key="8">
    <source>
        <dbReference type="ARBA" id="ARBA00037998"/>
    </source>
</evidence>
<comment type="similarity">
    <text evidence="8">Belongs to the binding-protein-dependent transport system permease family. LivHM subfamily.</text>
</comment>
<feature type="transmembrane region" description="Helical" evidence="9">
    <location>
        <begin position="6"/>
        <end position="28"/>
    </location>
</feature>
<evidence type="ECO:0000313" key="12">
    <source>
        <dbReference type="EMBL" id="UPL21482.1"/>
    </source>
</evidence>